<dbReference type="Proteomes" id="UP000653305">
    <property type="component" value="Unassembled WGS sequence"/>
</dbReference>
<reference evidence="2" key="1">
    <citation type="submission" date="2020-07" db="EMBL/GenBank/DDBJ databases">
        <title>Ethylene signaling mediates host invasion by parasitic plants.</title>
        <authorList>
            <person name="Yoshida S."/>
        </authorList>
    </citation>
    <scope>NUCLEOTIDE SEQUENCE</scope>
    <source>
        <strain evidence="2">Okayama</strain>
    </source>
</reference>
<keyword evidence="3" id="KW-1185">Reference proteome</keyword>
<dbReference type="EMBL" id="BMAC01000593">
    <property type="protein sequence ID" value="GFP99873.1"/>
    <property type="molecule type" value="Genomic_DNA"/>
</dbReference>
<evidence type="ECO:0000313" key="3">
    <source>
        <dbReference type="Proteomes" id="UP000653305"/>
    </source>
</evidence>
<accession>A0A830CVM0</accession>
<protein>
    <submittedName>
        <fullName evidence="2">Uncharacterized protein</fullName>
    </submittedName>
</protein>
<name>A0A830CVM0_9LAMI</name>
<proteinExistence type="predicted"/>
<gene>
    <name evidence="2" type="ORF">PHJA_002131400</name>
</gene>
<feature type="region of interest" description="Disordered" evidence="1">
    <location>
        <begin position="24"/>
        <end position="75"/>
    </location>
</feature>
<sequence>MLVSIDDRFPLRLNLILVSQEDGATSHKLVDQTTSEPVDQVAHTENMEKPTLKKRRRDHKESSIHAPYPTINASSSACASMPDDLMSCNNPNKFLPYLQSQILPVDEDLLQGLSDSHKIAPVS</sequence>
<organism evidence="2 3">
    <name type="scientific">Phtheirospermum japonicum</name>
    <dbReference type="NCBI Taxonomy" id="374723"/>
    <lineage>
        <taxon>Eukaryota</taxon>
        <taxon>Viridiplantae</taxon>
        <taxon>Streptophyta</taxon>
        <taxon>Embryophyta</taxon>
        <taxon>Tracheophyta</taxon>
        <taxon>Spermatophyta</taxon>
        <taxon>Magnoliopsida</taxon>
        <taxon>eudicotyledons</taxon>
        <taxon>Gunneridae</taxon>
        <taxon>Pentapetalae</taxon>
        <taxon>asterids</taxon>
        <taxon>lamiids</taxon>
        <taxon>Lamiales</taxon>
        <taxon>Orobanchaceae</taxon>
        <taxon>Orobanchaceae incertae sedis</taxon>
        <taxon>Phtheirospermum</taxon>
    </lineage>
</organism>
<evidence type="ECO:0000313" key="2">
    <source>
        <dbReference type="EMBL" id="GFP99873.1"/>
    </source>
</evidence>
<evidence type="ECO:0000256" key="1">
    <source>
        <dbReference type="SAM" id="MobiDB-lite"/>
    </source>
</evidence>
<dbReference type="AlphaFoldDB" id="A0A830CVM0"/>
<comment type="caution">
    <text evidence="2">The sequence shown here is derived from an EMBL/GenBank/DDBJ whole genome shotgun (WGS) entry which is preliminary data.</text>
</comment>